<evidence type="ECO:0000256" key="4">
    <source>
        <dbReference type="ARBA" id="ARBA00022679"/>
    </source>
</evidence>
<dbReference type="EC" id="2.7.13.3" evidence="2"/>
<feature type="transmembrane region" description="Helical" evidence="10">
    <location>
        <begin position="163"/>
        <end position="183"/>
    </location>
</feature>
<reference evidence="14" key="1">
    <citation type="journal article" date="2019" name="Int. J. Syst. Evol. Microbiol.">
        <title>The Global Catalogue of Microorganisms (GCM) 10K type strain sequencing project: providing services to taxonomists for standard genome sequencing and annotation.</title>
        <authorList>
            <consortium name="The Broad Institute Genomics Platform"/>
            <consortium name="The Broad Institute Genome Sequencing Center for Infectious Disease"/>
            <person name="Wu L."/>
            <person name="Ma J."/>
        </authorList>
    </citation>
    <scope>NUCLEOTIDE SEQUENCE [LARGE SCALE GENOMIC DNA]</scope>
    <source>
        <strain evidence="14">JCM 18123</strain>
    </source>
</reference>
<feature type="domain" description="Histidine kinase/HSP90-like ATPase" evidence="11">
    <location>
        <begin position="340"/>
        <end position="424"/>
    </location>
</feature>
<feature type="domain" description="Signal transduction histidine kinase subgroup 3 dimerisation and phosphoacceptor" evidence="12">
    <location>
        <begin position="205"/>
        <end position="270"/>
    </location>
</feature>
<keyword evidence="7" id="KW-0067">ATP-binding</keyword>
<evidence type="ECO:0000313" key="14">
    <source>
        <dbReference type="Proteomes" id="UP001499993"/>
    </source>
</evidence>
<dbReference type="Pfam" id="PF02518">
    <property type="entry name" value="HATPase_c"/>
    <property type="match status" value="1"/>
</dbReference>
<dbReference type="Gene3D" id="3.30.565.10">
    <property type="entry name" value="Histidine kinase-like ATPase, C-terminal domain"/>
    <property type="match status" value="1"/>
</dbReference>
<protein>
    <recommendedName>
        <fullName evidence="2">histidine kinase</fullName>
        <ecNumber evidence="2">2.7.13.3</ecNumber>
    </recommendedName>
</protein>
<evidence type="ECO:0000259" key="12">
    <source>
        <dbReference type="Pfam" id="PF07730"/>
    </source>
</evidence>
<dbReference type="Gene3D" id="1.20.5.1930">
    <property type="match status" value="1"/>
</dbReference>
<keyword evidence="10" id="KW-1133">Transmembrane helix</keyword>
<keyword evidence="10" id="KW-0812">Transmembrane</keyword>
<evidence type="ECO:0000259" key="11">
    <source>
        <dbReference type="Pfam" id="PF02518"/>
    </source>
</evidence>
<comment type="catalytic activity">
    <reaction evidence="1">
        <text>ATP + protein L-histidine = ADP + protein N-phospho-L-histidine.</text>
        <dbReference type="EC" id="2.7.13.3"/>
    </reaction>
</comment>
<accession>A0ABP9GF88</accession>
<proteinExistence type="predicted"/>
<feature type="transmembrane region" description="Helical" evidence="10">
    <location>
        <begin position="92"/>
        <end position="107"/>
    </location>
</feature>
<comment type="caution">
    <text evidence="13">The sequence shown here is derived from an EMBL/GenBank/DDBJ whole genome shotgun (WGS) entry which is preliminary data.</text>
</comment>
<keyword evidence="10" id="KW-0472">Membrane</keyword>
<evidence type="ECO:0000256" key="3">
    <source>
        <dbReference type="ARBA" id="ARBA00022553"/>
    </source>
</evidence>
<evidence type="ECO:0000256" key="5">
    <source>
        <dbReference type="ARBA" id="ARBA00022741"/>
    </source>
</evidence>
<name>A0ABP9GF88_9ACTN</name>
<organism evidence="13 14">
    <name type="scientific">Streptomonospora halophila</name>
    <dbReference type="NCBI Taxonomy" id="427369"/>
    <lineage>
        <taxon>Bacteria</taxon>
        <taxon>Bacillati</taxon>
        <taxon>Actinomycetota</taxon>
        <taxon>Actinomycetes</taxon>
        <taxon>Streptosporangiales</taxon>
        <taxon>Nocardiopsidaceae</taxon>
        <taxon>Streptomonospora</taxon>
    </lineage>
</organism>
<evidence type="ECO:0000256" key="8">
    <source>
        <dbReference type="ARBA" id="ARBA00023012"/>
    </source>
</evidence>
<evidence type="ECO:0000256" key="10">
    <source>
        <dbReference type="SAM" id="Phobius"/>
    </source>
</evidence>
<feature type="transmembrane region" description="Helical" evidence="10">
    <location>
        <begin position="65"/>
        <end position="85"/>
    </location>
</feature>
<sequence>MGVSQRIARVLALDVPIALFVGVVSLGAAQARGPWPQSGSGPPWAPGGPLSDGRPPWAQGSGPEFAALPPAAYVCVAVVVAALALRRFRPRTAFAFAMVATAVFYALDQQGGMLRIGPAVLVYTMAVRLPLRQWTPWTALAVPLFLAERADRPYLGLFEPDTVGSLAILLALLLAPAAVGVIVRSRRESSRRERDDEVRRSVYEERLRIAREVHDVVGHSLSVINMQAGVALHVLGKRPQQAEPALQAIRQTSKDALEELRGTLAVFRSDGADDRGAETPDEPSGEDAPVGGPSGSAREPVPGLDRIDELAAGIDPAGDRVRVRIEGERTALPAAVDHAAFRIVQEALTNAVRHGGGAAAVSIGYHPEELTVEITDSGPARPGQAYEEGSGIAGMRERARAVGGRLEAGPRADGGFRVRAELPAGER</sequence>
<keyword evidence="3" id="KW-0597">Phosphoprotein</keyword>
<dbReference type="PANTHER" id="PTHR24421">
    <property type="entry name" value="NITRATE/NITRITE SENSOR PROTEIN NARX-RELATED"/>
    <property type="match status" value="1"/>
</dbReference>
<evidence type="ECO:0000313" key="13">
    <source>
        <dbReference type="EMBL" id="GAA4941309.1"/>
    </source>
</evidence>
<dbReference type="InterPro" id="IPR003594">
    <property type="entry name" value="HATPase_dom"/>
</dbReference>
<keyword evidence="5" id="KW-0547">Nucleotide-binding</keyword>
<keyword evidence="14" id="KW-1185">Reference proteome</keyword>
<dbReference type="SUPFAM" id="SSF55874">
    <property type="entry name" value="ATPase domain of HSP90 chaperone/DNA topoisomerase II/histidine kinase"/>
    <property type="match status" value="1"/>
</dbReference>
<evidence type="ECO:0000256" key="1">
    <source>
        <dbReference type="ARBA" id="ARBA00000085"/>
    </source>
</evidence>
<dbReference type="PANTHER" id="PTHR24421:SF10">
    <property type="entry name" value="NITRATE_NITRITE SENSOR PROTEIN NARQ"/>
    <property type="match status" value="1"/>
</dbReference>
<dbReference type="Pfam" id="PF07730">
    <property type="entry name" value="HisKA_3"/>
    <property type="match status" value="1"/>
</dbReference>
<evidence type="ECO:0000256" key="7">
    <source>
        <dbReference type="ARBA" id="ARBA00022840"/>
    </source>
</evidence>
<dbReference type="CDD" id="cd16917">
    <property type="entry name" value="HATPase_UhpB-NarQ-NarX-like"/>
    <property type="match status" value="1"/>
</dbReference>
<keyword evidence="8" id="KW-0902">Two-component regulatory system</keyword>
<feature type="transmembrane region" description="Helical" evidence="10">
    <location>
        <begin position="7"/>
        <end position="29"/>
    </location>
</feature>
<dbReference type="InterPro" id="IPR036890">
    <property type="entry name" value="HATPase_C_sf"/>
</dbReference>
<dbReference type="EMBL" id="BAABIK010000011">
    <property type="protein sequence ID" value="GAA4941309.1"/>
    <property type="molecule type" value="Genomic_DNA"/>
</dbReference>
<evidence type="ECO:0000256" key="9">
    <source>
        <dbReference type="SAM" id="MobiDB-lite"/>
    </source>
</evidence>
<gene>
    <name evidence="13" type="ORF">GCM10023224_24040</name>
</gene>
<evidence type="ECO:0000256" key="6">
    <source>
        <dbReference type="ARBA" id="ARBA00022777"/>
    </source>
</evidence>
<keyword evidence="4" id="KW-0808">Transferase</keyword>
<dbReference type="InterPro" id="IPR050482">
    <property type="entry name" value="Sensor_HK_TwoCompSys"/>
</dbReference>
<dbReference type="InterPro" id="IPR011712">
    <property type="entry name" value="Sig_transdc_His_kin_sub3_dim/P"/>
</dbReference>
<feature type="region of interest" description="Disordered" evidence="9">
    <location>
        <begin position="34"/>
        <end position="56"/>
    </location>
</feature>
<dbReference type="Proteomes" id="UP001499993">
    <property type="component" value="Unassembled WGS sequence"/>
</dbReference>
<feature type="region of interest" description="Disordered" evidence="9">
    <location>
        <begin position="268"/>
        <end position="301"/>
    </location>
</feature>
<evidence type="ECO:0000256" key="2">
    <source>
        <dbReference type="ARBA" id="ARBA00012438"/>
    </source>
</evidence>
<keyword evidence="6" id="KW-0418">Kinase</keyword>